<comment type="similarity">
    <text evidence="1">Belongs to the LysR transcriptional regulatory family.</text>
</comment>
<dbReference type="Gene3D" id="1.10.10.10">
    <property type="entry name" value="Winged helix-like DNA-binding domain superfamily/Winged helix DNA-binding domain"/>
    <property type="match status" value="1"/>
</dbReference>
<proteinExistence type="inferred from homology"/>
<evidence type="ECO:0000256" key="1">
    <source>
        <dbReference type="ARBA" id="ARBA00009437"/>
    </source>
</evidence>
<dbReference type="SUPFAM" id="SSF53850">
    <property type="entry name" value="Periplasmic binding protein-like II"/>
    <property type="match status" value="1"/>
</dbReference>
<dbReference type="PANTHER" id="PTHR30126">
    <property type="entry name" value="HTH-TYPE TRANSCRIPTIONAL REGULATOR"/>
    <property type="match status" value="1"/>
</dbReference>
<dbReference type="InterPro" id="IPR005119">
    <property type="entry name" value="LysR_subst-bd"/>
</dbReference>
<dbReference type="Proteomes" id="UP001595755">
    <property type="component" value="Unassembled WGS sequence"/>
</dbReference>
<dbReference type="InterPro" id="IPR036388">
    <property type="entry name" value="WH-like_DNA-bd_sf"/>
</dbReference>
<gene>
    <name evidence="6" type="ORF">ACFO1S_09675</name>
</gene>
<evidence type="ECO:0000313" key="7">
    <source>
        <dbReference type="Proteomes" id="UP001595755"/>
    </source>
</evidence>
<dbReference type="PRINTS" id="PR00039">
    <property type="entry name" value="HTHLYSR"/>
</dbReference>
<comment type="caution">
    <text evidence="6">The sequence shown here is derived from an EMBL/GenBank/DDBJ whole genome shotgun (WGS) entry which is preliminary data.</text>
</comment>
<evidence type="ECO:0000256" key="4">
    <source>
        <dbReference type="ARBA" id="ARBA00023163"/>
    </source>
</evidence>
<evidence type="ECO:0000256" key="2">
    <source>
        <dbReference type="ARBA" id="ARBA00023015"/>
    </source>
</evidence>
<dbReference type="EMBL" id="JBHSED010000014">
    <property type="protein sequence ID" value="MFC4303726.1"/>
    <property type="molecule type" value="Genomic_DNA"/>
</dbReference>
<dbReference type="Gene3D" id="3.40.190.10">
    <property type="entry name" value="Periplasmic binding protein-like II"/>
    <property type="match status" value="2"/>
</dbReference>
<dbReference type="SUPFAM" id="SSF46785">
    <property type="entry name" value="Winged helix' DNA-binding domain"/>
    <property type="match status" value="1"/>
</dbReference>
<dbReference type="PANTHER" id="PTHR30126:SF94">
    <property type="entry name" value="LYSR FAMILY TRANSCRIPTIONAL REGULATOR"/>
    <property type="match status" value="1"/>
</dbReference>
<evidence type="ECO:0000313" key="6">
    <source>
        <dbReference type="EMBL" id="MFC4303726.1"/>
    </source>
</evidence>
<feature type="domain" description="HTH lysR-type" evidence="5">
    <location>
        <begin position="1"/>
        <end position="58"/>
    </location>
</feature>
<name>A0ABV8S8N1_9BACL</name>
<evidence type="ECO:0000259" key="5">
    <source>
        <dbReference type="PROSITE" id="PS50931"/>
    </source>
</evidence>
<keyword evidence="3" id="KW-0238">DNA-binding</keyword>
<evidence type="ECO:0000256" key="3">
    <source>
        <dbReference type="ARBA" id="ARBA00023125"/>
    </source>
</evidence>
<dbReference type="Pfam" id="PF00126">
    <property type="entry name" value="HTH_1"/>
    <property type="match status" value="1"/>
</dbReference>
<sequence length="295" mass="31780">MNLHALRVFHSIARLGSVTRAAEELHISQPAVTVQLRNLEKAHGLPLTRSQGRGIVLTEAGEWLAAQADRLFALEADISSSMEAVRTGRLGSLKLAATYLPANFLLPRMLARFRSAYPDVACTVMTSNAQIACERLLRYEADIAIIGSIRTFPPDVRCDLLLEDALSIVATPDHPLVGQSVPLSRLVRDTTFVLREPGSSTRDTLFALCRARGIAPPEATLQFSGPQETIRAAIAGLGVTLASSLEIQEHIAAGSLVRLDVSDAAAVNPIWCCTRTNDPLSPQAAAFMNCCYPIA</sequence>
<organism evidence="6 7">
    <name type="scientific">Cohnella boryungensis</name>
    <dbReference type="NCBI Taxonomy" id="768479"/>
    <lineage>
        <taxon>Bacteria</taxon>
        <taxon>Bacillati</taxon>
        <taxon>Bacillota</taxon>
        <taxon>Bacilli</taxon>
        <taxon>Bacillales</taxon>
        <taxon>Paenibacillaceae</taxon>
        <taxon>Cohnella</taxon>
    </lineage>
</organism>
<keyword evidence="4" id="KW-0804">Transcription</keyword>
<protein>
    <submittedName>
        <fullName evidence="6">LysR family transcriptional regulator</fullName>
    </submittedName>
</protein>
<dbReference type="PROSITE" id="PS50931">
    <property type="entry name" value="HTH_LYSR"/>
    <property type="match status" value="1"/>
</dbReference>
<keyword evidence="7" id="KW-1185">Reference proteome</keyword>
<dbReference type="Pfam" id="PF03466">
    <property type="entry name" value="LysR_substrate"/>
    <property type="match status" value="1"/>
</dbReference>
<dbReference type="RefSeq" id="WP_204605031.1">
    <property type="nucleotide sequence ID" value="NZ_JBHSED010000014.1"/>
</dbReference>
<keyword evidence="2" id="KW-0805">Transcription regulation</keyword>
<dbReference type="InterPro" id="IPR000847">
    <property type="entry name" value="LysR_HTH_N"/>
</dbReference>
<reference evidence="7" key="1">
    <citation type="journal article" date="2019" name="Int. J. Syst. Evol. Microbiol.">
        <title>The Global Catalogue of Microorganisms (GCM) 10K type strain sequencing project: providing services to taxonomists for standard genome sequencing and annotation.</title>
        <authorList>
            <consortium name="The Broad Institute Genomics Platform"/>
            <consortium name="The Broad Institute Genome Sequencing Center for Infectious Disease"/>
            <person name="Wu L."/>
            <person name="Ma J."/>
        </authorList>
    </citation>
    <scope>NUCLEOTIDE SEQUENCE [LARGE SCALE GENOMIC DNA]</scope>
    <source>
        <strain evidence="7">CGMCC 4.1641</strain>
    </source>
</reference>
<dbReference type="InterPro" id="IPR036390">
    <property type="entry name" value="WH_DNA-bd_sf"/>
</dbReference>
<accession>A0ABV8S8N1</accession>